<gene>
    <name evidence="5" type="ORF">TAV2_LOCUS4516</name>
</gene>
<dbReference type="GO" id="GO:0005737">
    <property type="term" value="C:cytoplasm"/>
    <property type="evidence" value="ECO:0007669"/>
    <property type="project" value="UniProtKB-SubCell"/>
</dbReference>
<protein>
    <submittedName>
        <fullName evidence="5">Uncharacterized protein</fullName>
    </submittedName>
</protein>
<organism evidence="5 6">
    <name type="scientific">Thlaspi arvense</name>
    <name type="common">Field penny-cress</name>
    <dbReference type="NCBI Taxonomy" id="13288"/>
    <lineage>
        <taxon>Eukaryota</taxon>
        <taxon>Viridiplantae</taxon>
        <taxon>Streptophyta</taxon>
        <taxon>Embryophyta</taxon>
        <taxon>Tracheophyta</taxon>
        <taxon>Spermatophyta</taxon>
        <taxon>Magnoliopsida</taxon>
        <taxon>eudicotyledons</taxon>
        <taxon>Gunneridae</taxon>
        <taxon>Pentapetalae</taxon>
        <taxon>rosids</taxon>
        <taxon>malvids</taxon>
        <taxon>Brassicales</taxon>
        <taxon>Brassicaceae</taxon>
        <taxon>Thlaspideae</taxon>
        <taxon>Thlaspi</taxon>
    </lineage>
</organism>
<dbReference type="InterPro" id="IPR019369">
    <property type="entry name" value="Efm5/EEF1AKMT1"/>
</dbReference>
<dbReference type="AlphaFoldDB" id="A0AAU9RGR2"/>
<evidence type="ECO:0000256" key="4">
    <source>
        <dbReference type="ARBA" id="ARBA00022679"/>
    </source>
</evidence>
<evidence type="ECO:0000313" key="5">
    <source>
        <dbReference type="EMBL" id="CAH2041739.1"/>
    </source>
</evidence>
<dbReference type="PROSITE" id="PS00092">
    <property type="entry name" value="N6_MTASE"/>
    <property type="match status" value="1"/>
</dbReference>
<reference evidence="5 6" key="1">
    <citation type="submission" date="2022-03" db="EMBL/GenBank/DDBJ databases">
        <authorList>
            <person name="Nunn A."/>
            <person name="Chopra R."/>
            <person name="Nunn A."/>
            <person name="Contreras Garrido A."/>
        </authorList>
    </citation>
    <scope>NUCLEOTIDE SEQUENCE [LARGE SCALE GENOMIC DNA]</scope>
</reference>
<sequence>MEKNAPNLPVQLFEYDKRVWQYGSEFTFYDYNQPEELPSSLKTAYQIVVADPPYLLPILLIIVTEGYCTNSHPEGRVAKKGPCLLVTRMDQDIAHEIDGLSIKFLTCMPGTTMGDWREGKKASSAVINISRSWDRTKWEQGVVGGDRSGNRKRWDWMRAAAIYNPIFYPPSILKGLVEKCDMGRGAKTSWSYSIAQCMAHALLK</sequence>
<dbReference type="InterPro" id="IPR002052">
    <property type="entry name" value="DNA_methylase_N6_adenine_CS"/>
</dbReference>
<keyword evidence="6" id="KW-1185">Reference proteome</keyword>
<accession>A0AAU9RGR2</accession>
<dbReference type="GO" id="GO:0032259">
    <property type="term" value="P:methylation"/>
    <property type="evidence" value="ECO:0007669"/>
    <property type="project" value="UniProtKB-KW"/>
</dbReference>
<dbReference type="InterPro" id="IPR041370">
    <property type="entry name" value="Mlase_EEF1AKMT1/ZCCHC4"/>
</dbReference>
<name>A0AAU9RGR2_THLAR</name>
<evidence type="ECO:0000256" key="2">
    <source>
        <dbReference type="ARBA" id="ARBA00022490"/>
    </source>
</evidence>
<keyword evidence="3" id="KW-0489">Methyltransferase</keyword>
<dbReference type="PANTHER" id="PTHR13200">
    <property type="entry name" value="EEF1A LYSINE METHYLTRANSFERASE 1"/>
    <property type="match status" value="1"/>
</dbReference>
<dbReference type="GO" id="GO:0016279">
    <property type="term" value="F:protein-lysine N-methyltransferase activity"/>
    <property type="evidence" value="ECO:0007669"/>
    <property type="project" value="InterPro"/>
</dbReference>
<dbReference type="Pfam" id="PF10237">
    <property type="entry name" value="N6-adenineMlase"/>
    <property type="match status" value="1"/>
</dbReference>
<proteinExistence type="predicted"/>
<evidence type="ECO:0000256" key="3">
    <source>
        <dbReference type="ARBA" id="ARBA00022603"/>
    </source>
</evidence>
<evidence type="ECO:0000313" key="6">
    <source>
        <dbReference type="Proteomes" id="UP000836841"/>
    </source>
</evidence>
<keyword evidence="4" id="KW-0808">Transferase</keyword>
<dbReference type="EMBL" id="CAJVSB020000119">
    <property type="protein sequence ID" value="CAH2041739.1"/>
    <property type="molecule type" value="Genomic_DNA"/>
</dbReference>
<dbReference type="Proteomes" id="UP000836841">
    <property type="component" value="Unassembled WGS sequence"/>
</dbReference>
<comment type="caution">
    <text evidence="5">The sequence shown here is derived from an EMBL/GenBank/DDBJ whole genome shotgun (WGS) entry which is preliminary data.</text>
</comment>
<comment type="subcellular location">
    <subcellularLocation>
        <location evidence="1">Cytoplasm</location>
    </subcellularLocation>
</comment>
<keyword evidence="2" id="KW-0963">Cytoplasm</keyword>
<dbReference type="GO" id="GO:0003676">
    <property type="term" value="F:nucleic acid binding"/>
    <property type="evidence" value="ECO:0007669"/>
    <property type="project" value="InterPro"/>
</dbReference>
<evidence type="ECO:0000256" key="1">
    <source>
        <dbReference type="ARBA" id="ARBA00004496"/>
    </source>
</evidence>
<dbReference type="PANTHER" id="PTHR13200:SF0">
    <property type="entry name" value="EEF1A LYSINE METHYLTRANSFERASE 1"/>
    <property type="match status" value="1"/>
</dbReference>